<name>A0A8S1JTP1_9CILI</name>
<dbReference type="PROSITE" id="PS51221">
    <property type="entry name" value="TTL"/>
    <property type="match status" value="1"/>
</dbReference>
<keyword evidence="1" id="KW-0479">Metal-binding</keyword>
<sequence length="783" mass="93118">MNQSEESPMKVDSRRPRNKTETKYKSQSPQIKPQFTQQLLKHKKSKSKEKIQQKQDLLPNVTRKLNPKSTSFSKKRNQFIPSPQEFCLKYFIGWGNNEGLVKRVMQKRIQWKETTDSSSMFVNFKWQQSERGYRYERLIVSQNYKQIVNHFEHHKEISNKSYLIKNLSQYCEKHKLNVFDYTPLTFVIDFSDENCDYNITQFLKTYEQFAPKKPSAKLMLDVKRKLRGNFSNAYQRDQSSQFQKIQMNNTFLSEDSTYMWLLKPTFLNRGRGIQIFDNLDTLVKLVSDFQEGLKEKTLNQKDESSGEEEPPKQVQSAQGTKKDPNQYIRQQPTGPCIIKSQSFVIQKYIEKPALINKRKFDIRVWGLVTQELDAYFFQEGYIRTSSEDFTYNIENTFVHLTNNAIQKYSKNYGEFEDGNQLSFKNYQEYLKQQNIICNVGDIINKMKERIWMVFNSVRSKINFEDRKYCFEIFGFDFILDSDQEVWLIEVNTNPCIEESSPLLKMYIPRMLDDAFKLTIDILFPPQQPYKQSLPQICNYKFQLKINFLKQRKNHNLIIQLLVILMMKICGCYQALQMIKKLKKKNDQLYYLNYLRFHLNMFNPTISQVKPICMDFQKDLCLKPQCPLEHKYWPCPDYDKGFCFLGSSCDKKHIVRKLCMDYVYGFCKDGPECKMQHVKLFDLNDRTQELKFTEKFYSKLKQEQATFKQSEINVKPVICKSCQEVGHKSNVCKKNLRLSPTRKILCGICETEHTIFEQGKKQDCQYKIPLSQQQQSFQQQFQQQ</sequence>
<feature type="domain" description="C3H1-type" evidence="3">
    <location>
        <begin position="657"/>
        <end position="679"/>
    </location>
</feature>
<evidence type="ECO:0000259" key="3">
    <source>
        <dbReference type="PROSITE" id="PS50103"/>
    </source>
</evidence>
<keyword evidence="1" id="KW-0862">Zinc</keyword>
<feature type="zinc finger region" description="C3H1-type" evidence="1">
    <location>
        <begin position="633"/>
        <end position="655"/>
    </location>
</feature>
<reference evidence="4" key="1">
    <citation type="submission" date="2021-01" db="EMBL/GenBank/DDBJ databases">
        <authorList>
            <consortium name="Genoscope - CEA"/>
            <person name="William W."/>
        </authorList>
    </citation>
    <scope>NUCLEOTIDE SEQUENCE</scope>
</reference>
<feature type="domain" description="C3H1-type" evidence="3">
    <location>
        <begin position="633"/>
        <end position="655"/>
    </location>
</feature>
<gene>
    <name evidence="4" type="ORF">PSON_ATCC_30995.1.T0010398</name>
</gene>
<organism evidence="4 5">
    <name type="scientific">Paramecium sonneborni</name>
    <dbReference type="NCBI Taxonomy" id="65129"/>
    <lineage>
        <taxon>Eukaryota</taxon>
        <taxon>Sar</taxon>
        <taxon>Alveolata</taxon>
        <taxon>Ciliophora</taxon>
        <taxon>Intramacronucleata</taxon>
        <taxon>Oligohymenophorea</taxon>
        <taxon>Peniculida</taxon>
        <taxon>Parameciidae</taxon>
        <taxon>Paramecium</taxon>
    </lineage>
</organism>
<comment type="caution">
    <text evidence="4">The sequence shown here is derived from an EMBL/GenBank/DDBJ whole genome shotgun (WGS) entry which is preliminary data.</text>
</comment>
<feature type="region of interest" description="Disordered" evidence="2">
    <location>
        <begin position="1"/>
        <end position="75"/>
    </location>
</feature>
<protein>
    <recommendedName>
        <fullName evidence="3">C3H1-type domain-containing protein</fullName>
    </recommendedName>
</protein>
<evidence type="ECO:0000256" key="1">
    <source>
        <dbReference type="PROSITE-ProRule" id="PRU00723"/>
    </source>
</evidence>
<dbReference type="PANTHER" id="PTHR46069:SF1">
    <property type="entry name" value="CHROMOSOME UNDETERMINED SCAFFOLD_125, WHOLE GENOME SHOTGUN SEQUENCE"/>
    <property type="match status" value="1"/>
</dbReference>
<feature type="compositionally biased region" description="Polar residues" evidence="2">
    <location>
        <begin position="25"/>
        <end position="36"/>
    </location>
</feature>
<evidence type="ECO:0000313" key="5">
    <source>
        <dbReference type="Proteomes" id="UP000692954"/>
    </source>
</evidence>
<feature type="compositionally biased region" description="Basic and acidic residues" evidence="2">
    <location>
        <begin position="7"/>
        <end position="24"/>
    </location>
</feature>
<dbReference type="GO" id="GO:0008270">
    <property type="term" value="F:zinc ion binding"/>
    <property type="evidence" value="ECO:0007669"/>
    <property type="project" value="UniProtKB-KW"/>
</dbReference>
<keyword evidence="5" id="KW-1185">Reference proteome</keyword>
<dbReference type="InterPro" id="IPR000571">
    <property type="entry name" value="Znf_CCCH"/>
</dbReference>
<dbReference type="Proteomes" id="UP000692954">
    <property type="component" value="Unassembled WGS sequence"/>
</dbReference>
<dbReference type="EMBL" id="CAJJDN010000001">
    <property type="protein sequence ID" value="CAD8046013.1"/>
    <property type="molecule type" value="Genomic_DNA"/>
</dbReference>
<evidence type="ECO:0000256" key="2">
    <source>
        <dbReference type="SAM" id="MobiDB-lite"/>
    </source>
</evidence>
<dbReference type="PROSITE" id="PS50103">
    <property type="entry name" value="ZF_C3H1"/>
    <property type="match status" value="2"/>
</dbReference>
<dbReference type="PANTHER" id="PTHR46069">
    <property type="entry name" value="TUBULIN TYROSINE LIGASE"/>
    <property type="match status" value="1"/>
</dbReference>
<keyword evidence="1" id="KW-0863">Zinc-finger</keyword>
<dbReference type="OrthoDB" id="202825at2759"/>
<dbReference type="Pfam" id="PF03133">
    <property type="entry name" value="TTL"/>
    <property type="match status" value="1"/>
</dbReference>
<accession>A0A8S1JTP1</accession>
<dbReference type="AlphaFoldDB" id="A0A8S1JTP1"/>
<feature type="region of interest" description="Disordered" evidence="2">
    <location>
        <begin position="297"/>
        <end position="331"/>
    </location>
</feature>
<dbReference type="InterPro" id="IPR004344">
    <property type="entry name" value="TTL/TTLL_fam"/>
</dbReference>
<proteinExistence type="predicted"/>
<evidence type="ECO:0000313" key="4">
    <source>
        <dbReference type="EMBL" id="CAD8046013.1"/>
    </source>
</evidence>
<feature type="zinc finger region" description="C3H1-type" evidence="1">
    <location>
        <begin position="657"/>
        <end position="679"/>
    </location>
</feature>
<dbReference type="SMART" id="SM00356">
    <property type="entry name" value="ZnF_C3H1"/>
    <property type="match status" value="2"/>
</dbReference>